<gene>
    <name evidence="2" type="ORF">GOQ30_15890</name>
</gene>
<evidence type="ECO:0000313" key="3">
    <source>
        <dbReference type="Proteomes" id="UP000431264"/>
    </source>
</evidence>
<organism evidence="2 3">
    <name type="scientific">Flavobacterium profundi</name>
    <dbReference type="NCBI Taxonomy" id="1774945"/>
    <lineage>
        <taxon>Bacteria</taxon>
        <taxon>Pseudomonadati</taxon>
        <taxon>Bacteroidota</taxon>
        <taxon>Flavobacteriia</taxon>
        <taxon>Flavobacteriales</taxon>
        <taxon>Flavobacteriaceae</taxon>
        <taxon>Flavobacterium</taxon>
    </lineage>
</organism>
<proteinExistence type="predicted"/>
<dbReference type="EMBL" id="WQLW01000014">
    <property type="protein sequence ID" value="MVO10656.1"/>
    <property type="molecule type" value="Genomic_DNA"/>
</dbReference>
<dbReference type="RefSeq" id="WP_140999082.1">
    <property type="nucleotide sequence ID" value="NZ_VDCZ01000014.1"/>
</dbReference>
<evidence type="ECO:0000313" key="2">
    <source>
        <dbReference type="EMBL" id="MVO10656.1"/>
    </source>
</evidence>
<accession>A0A6I4IUW3</accession>
<dbReference type="OrthoDB" id="1449506at2"/>
<reference evidence="3" key="1">
    <citation type="submission" date="2019-05" db="EMBL/GenBank/DDBJ databases">
        <title>Flavobacterium profundi sp. nov., isolated from a deep-sea seamount.</title>
        <authorList>
            <person name="Zhang D.-C."/>
        </authorList>
    </citation>
    <scope>NUCLEOTIDE SEQUENCE [LARGE SCALE GENOMIC DNA]</scope>
    <source>
        <strain evidence="3">TP390</strain>
    </source>
</reference>
<keyword evidence="1" id="KW-0812">Transmembrane</keyword>
<evidence type="ECO:0000256" key="1">
    <source>
        <dbReference type="SAM" id="Phobius"/>
    </source>
</evidence>
<protein>
    <submittedName>
        <fullName evidence="2">Uncharacterized protein</fullName>
    </submittedName>
</protein>
<dbReference type="Proteomes" id="UP000431264">
    <property type="component" value="Unassembled WGS sequence"/>
</dbReference>
<name>A0A6I4IUW3_9FLAO</name>
<comment type="caution">
    <text evidence="2">The sequence shown here is derived from an EMBL/GenBank/DDBJ whole genome shotgun (WGS) entry which is preliminary data.</text>
</comment>
<keyword evidence="3" id="KW-1185">Reference proteome</keyword>
<sequence length="62" mass="7314">MKSFIYTILLFGLGIYAIYEQSKPEPNKWIMFIAFALFFIGLFRIMKKIPSKNDTENNEDES</sequence>
<keyword evidence="1" id="KW-0472">Membrane</keyword>
<dbReference type="AlphaFoldDB" id="A0A6I4IUW3"/>
<feature type="transmembrane region" description="Helical" evidence="1">
    <location>
        <begin position="27"/>
        <end position="46"/>
    </location>
</feature>
<keyword evidence="1" id="KW-1133">Transmembrane helix</keyword>